<dbReference type="Proteomes" id="UP001595828">
    <property type="component" value="Unassembled WGS sequence"/>
</dbReference>
<dbReference type="InterPro" id="IPR027417">
    <property type="entry name" value="P-loop_NTPase"/>
</dbReference>
<dbReference type="EMBL" id="JBHSDR010000006">
    <property type="protein sequence ID" value="MFC4295297.1"/>
    <property type="molecule type" value="Genomic_DNA"/>
</dbReference>
<evidence type="ECO:0000313" key="2">
    <source>
        <dbReference type="Proteomes" id="UP001595828"/>
    </source>
</evidence>
<keyword evidence="2" id="KW-1185">Reference proteome</keyword>
<organism evidence="1 2">
    <name type="scientific">Novosphingobium tardum</name>
    <dbReference type="NCBI Taxonomy" id="1538021"/>
    <lineage>
        <taxon>Bacteria</taxon>
        <taxon>Pseudomonadati</taxon>
        <taxon>Pseudomonadota</taxon>
        <taxon>Alphaproteobacteria</taxon>
        <taxon>Sphingomonadales</taxon>
        <taxon>Sphingomonadaceae</taxon>
        <taxon>Novosphingobium</taxon>
    </lineage>
</organism>
<dbReference type="SUPFAM" id="SSF52540">
    <property type="entry name" value="P-loop containing nucleoside triphosphate hydrolases"/>
    <property type="match status" value="1"/>
</dbReference>
<dbReference type="Gene3D" id="3.40.50.300">
    <property type="entry name" value="P-loop containing nucleotide triphosphate hydrolases"/>
    <property type="match status" value="1"/>
</dbReference>
<reference evidence="2" key="1">
    <citation type="journal article" date="2019" name="Int. J. Syst. Evol. Microbiol.">
        <title>The Global Catalogue of Microorganisms (GCM) 10K type strain sequencing project: providing services to taxonomists for standard genome sequencing and annotation.</title>
        <authorList>
            <consortium name="The Broad Institute Genomics Platform"/>
            <consortium name="The Broad Institute Genome Sequencing Center for Infectious Disease"/>
            <person name="Wu L."/>
            <person name="Ma J."/>
        </authorList>
    </citation>
    <scope>NUCLEOTIDE SEQUENCE [LARGE SCALE GENOMIC DNA]</scope>
    <source>
        <strain evidence="2">CGMCC 1.12989</strain>
    </source>
</reference>
<dbReference type="RefSeq" id="WP_379538778.1">
    <property type="nucleotide sequence ID" value="NZ_JBHSDR010000006.1"/>
</dbReference>
<name>A0ABV8RQU5_9SPHN</name>
<gene>
    <name evidence="1" type="ORF">ACFO0A_09540</name>
</gene>
<sequence length="265" mass="28490">MTATSLAIPLARAQPTVGQGFASLARRGSDAQWHPGRADTCRHGEIFAAGREAGGAGMALALAQDALRSQATDPAADTPDERPWLWVQDRAAIRLGGRPYRHGLPPGLRHRLVHVAAENCADALFALEEGLRCRDLAFVIGEIAGNPRALDFTASRRLSLAAEKHGVPLWLVRLDARRDLGSARMRWEARAAPSVPPRWNAQAPGNPAWNAELFRAHTYQPGHWILRDDDHALAAEPCVAATAPDHGDLVHGAGDGPLAPHPLRA</sequence>
<evidence type="ECO:0000313" key="1">
    <source>
        <dbReference type="EMBL" id="MFC4295297.1"/>
    </source>
</evidence>
<comment type="caution">
    <text evidence="1">The sequence shown here is derived from an EMBL/GenBank/DDBJ whole genome shotgun (WGS) entry which is preliminary data.</text>
</comment>
<evidence type="ECO:0008006" key="3">
    <source>
        <dbReference type="Google" id="ProtNLM"/>
    </source>
</evidence>
<proteinExistence type="predicted"/>
<accession>A0ABV8RQU5</accession>
<protein>
    <recommendedName>
        <fullName evidence="3">Protein ImuA</fullName>
    </recommendedName>
</protein>